<protein>
    <submittedName>
        <fullName evidence="1">Uncharacterized protein</fullName>
    </submittedName>
</protein>
<dbReference type="KEGG" id="dku:Desku_1404"/>
<dbReference type="AlphaFoldDB" id="A0AAU8PA99"/>
<proteinExistence type="predicted"/>
<organism evidence="1 2">
    <name type="scientific">Desulfofundulus kuznetsovii (strain DSM 6115 / VKM B-1805 / 17)</name>
    <name type="common">Desulfotomaculum kuznetsovii</name>
    <dbReference type="NCBI Taxonomy" id="760568"/>
    <lineage>
        <taxon>Bacteria</taxon>
        <taxon>Bacillati</taxon>
        <taxon>Bacillota</taxon>
        <taxon>Clostridia</taxon>
        <taxon>Eubacteriales</taxon>
        <taxon>Peptococcaceae</taxon>
        <taxon>Desulfofundulus</taxon>
    </lineage>
</organism>
<gene>
    <name evidence="1" type="ordered locus">Desku_1404</name>
</gene>
<evidence type="ECO:0000313" key="1">
    <source>
        <dbReference type="EMBL" id="AEG14987.1"/>
    </source>
</evidence>
<keyword evidence="2" id="KW-1185">Reference proteome</keyword>
<sequence length="151" mass="16955">MGRFNSKPSLTYRNAFDALTALVEAEGTDAALRAYAEVTWEAYQKQYAEKFGLKLSSGRTCLARLLGKRCNLDSDHCGIPCHPPGVDHASLWLKDGKPYSYVYQPYGLSMQALRELVAMCERYGLECSIDTWPSWHFPGAVLTVEIKRKEG</sequence>
<evidence type="ECO:0000313" key="2">
    <source>
        <dbReference type="Proteomes" id="UP000009229"/>
    </source>
</evidence>
<name>A0AAU8PA99_DESK7</name>
<reference evidence="2" key="1">
    <citation type="submission" date="2011-05" db="EMBL/GenBank/DDBJ databases">
        <title>Complete sequence of Desulfotomaculum kuznetsovii DSM 6115.</title>
        <authorList>
            <person name="Lucas S."/>
            <person name="Han J."/>
            <person name="Lapidus A."/>
            <person name="Cheng J.-F."/>
            <person name="Goodwin L."/>
            <person name="Pitluck S."/>
            <person name="Peters L."/>
            <person name="Mikhailova N."/>
            <person name="Lu M."/>
            <person name="Saunders E."/>
            <person name="Han C."/>
            <person name="Tapia R."/>
            <person name="Land M."/>
            <person name="Hauser L."/>
            <person name="Kyrpides N."/>
            <person name="Ivanova N."/>
            <person name="Pagani I."/>
            <person name="Nazina T."/>
            <person name="Ivanova A."/>
            <person name="Parshina S."/>
            <person name="Kuever J."/>
            <person name="Muyzer G."/>
            <person name="Plugge C."/>
            <person name="Stams A."/>
            <person name="Woyke T."/>
        </authorList>
    </citation>
    <scope>NUCLEOTIDE SEQUENCE [LARGE SCALE GENOMIC DNA]</scope>
    <source>
        <strain evidence="2">DSM 6115 / VKM B-1805 / 17</strain>
    </source>
</reference>
<dbReference type="EMBL" id="CP002770">
    <property type="protein sequence ID" value="AEG14987.1"/>
    <property type="molecule type" value="Genomic_DNA"/>
</dbReference>
<accession>A0AAU8PA99</accession>
<dbReference type="RefSeq" id="WP_013822502.1">
    <property type="nucleotide sequence ID" value="NC_015573.1"/>
</dbReference>
<dbReference type="Proteomes" id="UP000009229">
    <property type="component" value="Chromosome"/>
</dbReference>